<comment type="caution">
    <text evidence="2">The sequence shown here is derived from an EMBL/GenBank/DDBJ whole genome shotgun (WGS) entry which is preliminary data.</text>
</comment>
<protein>
    <submittedName>
        <fullName evidence="2">Uncharacterized protein</fullName>
    </submittedName>
</protein>
<proteinExistence type="predicted"/>
<feature type="compositionally biased region" description="Low complexity" evidence="1">
    <location>
        <begin position="30"/>
        <end position="42"/>
    </location>
</feature>
<feature type="compositionally biased region" description="Low complexity" evidence="1">
    <location>
        <begin position="52"/>
        <end position="64"/>
    </location>
</feature>
<dbReference type="EMBL" id="JAWZYT010001971">
    <property type="protein sequence ID" value="KAK4307746.1"/>
    <property type="molecule type" value="Genomic_DNA"/>
</dbReference>
<feature type="compositionally biased region" description="Polar residues" evidence="1">
    <location>
        <begin position="16"/>
        <end position="29"/>
    </location>
</feature>
<dbReference type="AlphaFoldDB" id="A0AAE1U4A4"/>
<keyword evidence="3" id="KW-1185">Reference proteome</keyword>
<evidence type="ECO:0000313" key="3">
    <source>
        <dbReference type="Proteomes" id="UP001292094"/>
    </source>
</evidence>
<reference evidence="2" key="1">
    <citation type="submission" date="2023-11" db="EMBL/GenBank/DDBJ databases">
        <title>Genome assemblies of two species of porcelain crab, Petrolisthes cinctipes and Petrolisthes manimaculis (Anomura: Porcellanidae).</title>
        <authorList>
            <person name="Angst P."/>
        </authorList>
    </citation>
    <scope>NUCLEOTIDE SEQUENCE</scope>
    <source>
        <strain evidence="2">PB745_02</strain>
        <tissue evidence="2">Gill</tissue>
    </source>
</reference>
<evidence type="ECO:0000256" key="1">
    <source>
        <dbReference type="SAM" id="MobiDB-lite"/>
    </source>
</evidence>
<gene>
    <name evidence="2" type="ORF">Pmani_020516</name>
</gene>
<feature type="compositionally biased region" description="Low complexity" evidence="1">
    <location>
        <begin position="83"/>
        <end position="94"/>
    </location>
</feature>
<feature type="region of interest" description="Disordered" evidence="1">
    <location>
        <begin position="1"/>
        <end position="96"/>
    </location>
</feature>
<sequence>MVGFLELRPGGKGDTSGHTTQKHTSPQHGTTTTLQPQHKTTTALQPHHSNTPHHNTGQQQQHTTILAHPIIPQGQHSTRSRRQQSTSTSAAQSSPGSIDLTVATAVCWSGVTGGAWRLITGMMLVSGASCGSPALPHASTDNEKRLGL</sequence>
<organism evidence="2 3">
    <name type="scientific">Petrolisthes manimaculis</name>
    <dbReference type="NCBI Taxonomy" id="1843537"/>
    <lineage>
        <taxon>Eukaryota</taxon>
        <taxon>Metazoa</taxon>
        <taxon>Ecdysozoa</taxon>
        <taxon>Arthropoda</taxon>
        <taxon>Crustacea</taxon>
        <taxon>Multicrustacea</taxon>
        <taxon>Malacostraca</taxon>
        <taxon>Eumalacostraca</taxon>
        <taxon>Eucarida</taxon>
        <taxon>Decapoda</taxon>
        <taxon>Pleocyemata</taxon>
        <taxon>Anomura</taxon>
        <taxon>Galatheoidea</taxon>
        <taxon>Porcellanidae</taxon>
        <taxon>Petrolisthes</taxon>
    </lineage>
</organism>
<dbReference type="Proteomes" id="UP001292094">
    <property type="component" value="Unassembled WGS sequence"/>
</dbReference>
<evidence type="ECO:0000313" key="2">
    <source>
        <dbReference type="EMBL" id="KAK4307746.1"/>
    </source>
</evidence>
<name>A0AAE1U4A4_9EUCA</name>
<accession>A0AAE1U4A4</accession>